<dbReference type="EMBL" id="JAEVHI010000007">
    <property type="protein sequence ID" value="KAG5287582.1"/>
    <property type="molecule type" value="Genomic_DNA"/>
</dbReference>
<dbReference type="VEuPathDB" id="FungiDB:I7I52_11395"/>
<proteinExistence type="predicted"/>
<reference evidence="1 2" key="1">
    <citation type="submission" date="2021-01" db="EMBL/GenBank/DDBJ databases">
        <title>Chromosome-level genome assembly of a human fungal pathogen reveals clustering of transcriptionally co-regulated genes.</title>
        <authorList>
            <person name="Voorhies M."/>
            <person name="Cohen S."/>
            <person name="Shea T.P."/>
            <person name="Petrus S."/>
            <person name="Munoz J.F."/>
            <person name="Poplawski S."/>
            <person name="Goldman W.E."/>
            <person name="Michael T."/>
            <person name="Cuomo C.A."/>
            <person name="Sil A."/>
            <person name="Beyhan S."/>
        </authorList>
    </citation>
    <scope>NUCLEOTIDE SEQUENCE [LARGE SCALE GENOMIC DNA]</scope>
    <source>
        <strain evidence="1 2">G184AR</strain>
    </source>
</reference>
<comment type="caution">
    <text evidence="1">The sequence shown here is derived from an EMBL/GenBank/DDBJ whole genome shotgun (WGS) entry which is preliminary data.</text>
</comment>
<gene>
    <name evidence="1" type="ORF">I7I52_11395</name>
</gene>
<organism evidence="1 2">
    <name type="scientific">Ajellomyces capsulatus</name>
    <name type="common">Darling's disease fungus</name>
    <name type="synonym">Histoplasma capsulatum</name>
    <dbReference type="NCBI Taxonomy" id="5037"/>
    <lineage>
        <taxon>Eukaryota</taxon>
        <taxon>Fungi</taxon>
        <taxon>Dikarya</taxon>
        <taxon>Ascomycota</taxon>
        <taxon>Pezizomycotina</taxon>
        <taxon>Eurotiomycetes</taxon>
        <taxon>Eurotiomycetidae</taxon>
        <taxon>Onygenales</taxon>
        <taxon>Ajellomycetaceae</taxon>
        <taxon>Histoplasma</taxon>
    </lineage>
</organism>
<name>A0A8H8CRZ3_AJECA</name>
<dbReference type="AlphaFoldDB" id="A0A8H8CRZ3"/>
<dbReference type="Proteomes" id="UP000670092">
    <property type="component" value="Unassembled WGS sequence"/>
</dbReference>
<sequence length="110" mass="12713">MIYPLTQPNRHSILIGTTPNNGAYRERKLYYVTNQQSNWKEERNIWTVLILLCTFCSGRKRKGMNIAARYSYSYLMSYASVCVCAHIYQTDAPGNQSIQCGGIHFPEWPI</sequence>
<accession>A0A8H8CRZ3</accession>
<evidence type="ECO:0000313" key="2">
    <source>
        <dbReference type="Proteomes" id="UP000670092"/>
    </source>
</evidence>
<evidence type="ECO:0000313" key="1">
    <source>
        <dbReference type="EMBL" id="KAG5287582.1"/>
    </source>
</evidence>
<protein>
    <submittedName>
        <fullName evidence="1">Uncharacterized protein</fullName>
    </submittedName>
</protein>